<name>G7LDN2_MEDTR</name>
<evidence type="ECO:0000256" key="1">
    <source>
        <dbReference type="ARBA" id="ARBA00009320"/>
    </source>
</evidence>
<evidence type="ECO:0000313" key="2">
    <source>
        <dbReference type="EMBL" id="AET02179.1"/>
    </source>
</evidence>
<dbReference type="eggNOG" id="KOG0975">
    <property type="taxonomic scope" value="Eukaryota"/>
</dbReference>
<dbReference type="EnsemblPlants" id="AET02179">
    <property type="protein sequence ID" value="AET02179"/>
    <property type="gene ID" value="MTR_8g036730"/>
</dbReference>
<dbReference type="HOGENOM" id="CLU_2761681_0_0_1"/>
<dbReference type="PANTHER" id="PTHR42743:SF11">
    <property type="entry name" value="AMINODEOXYCHORISMATE LYASE"/>
    <property type="match status" value="1"/>
</dbReference>
<sequence length="70" mass="7911">MLIHFEVQRISKQRVLGLPKDLPSFDKVVPPSFFELGLAELVSIYNELCENGKRPPVIDASELQKDPNGF</sequence>
<dbReference type="STRING" id="3880.G7LDN2"/>
<protein>
    <submittedName>
        <fullName evidence="2">Branched-chain-amino-acid aminotransferase-like protein, putative</fullName>
    </submittedName>
</protein>
<comment type="similarity">
    <text evidence="1">Belongs to the class-IV pyridoxal-phosphate-dependent aminotransferase family.</text>
</comment>
<dbReference type="AlphaFoldDB" id="G7LDN2"/>
<evidence type="ECO:0000313" key="3">
    <source>
        <dbReference type="EnsemblPlants" id="AET02179"/>
    </source>
</evidence>
<gene>
    <name evidence="2" type="ordered locus">MTR_8g036730</name>
</gene>
<organism evidence="2 4">
    <name type="scientific">Medicago truncatula</name>
    <name type="common">Barrel medic</name>
    <name type="synonym">Medicago tribuloides</name>
    <dbReference type="NCBI Taxonomy" id="3880"/>
    <lineage>
        <taxon>Eukaryota</taxon>
        <taxon>Viridiplantae</taxon>
        <taxon>Streptophyta</taxon>
        <taxon>Embryophyta</taxon>
        <taxon>Tracheophyta</taxon>
        <taxon>Spermatophyta</taxon>
        <taxon>Magnoliopsida</taxon>
        <taxon>eudicotyledons</taxon>
        <taxon>Gunneridae</taxon>
        <taxon>Pentapetalae</taxon>
        <taxon>rosids</taxon>
        <taxon>fabids</taxon>
        <taxon>Fabales</taxon>
        <taxon>Fabaceae</taxon>
        <taxon>Papilionoideae</taxon>
        <taxon>50 kb inversion clade</taxon>
        <taxon>NPAAA clade</taxon>
        <taxon>Hologalegina</taxon>
        <taxon>IRL clade</taxon>
        <taxon>Trifolieae</taxon>
        <taxon>Medicago</taxon>
    </lineage>
</organism>
<keyword evidence="2" id="KW-0032">Aminotransferase</keyword>
<dbReference type="Proteomes" id="UP000002051">
    <property type="component" value="Chromosome 8"/>
</dbReference>
<evidence type="ECO:0000313" key="4">
    <source>
        <dbReference type="Proteomes" id="UP000002051"/>
    </source>
</evidence>
<keyword evidence="4" id="KW-1185">Reference proteome</keyword>
<reference evidence="2 4" key="1">
    <citation type="journal article" date="2011" name="Nature">
        <title>The Medicago genome provides insight into the evolution of rhizobial symbioses.</title>
        <authorList>
            <person name="Young N.D."/>
            <person name="Debelle F."/>
            <person name="Oldroyd G.E."/>
            <person name="Geurts R."/>
            <person name="Cannon S.B."/>
            <person name="Udvardi M.K."/>
            <person name="Benedito V.A."/>
            <person name="Mayer K.F."/>
            <person name="Gouzy J."/>
            <person name="Schoof H."/>
            <person name="Van de Peer Y."/>
            <person name="Proost S."/>
            <person name="Cook D.R."/>
            <person name="Meyers B.C."/>
            <person name="Spannagl M."/>
            <person name="Cheung F."/>
            <person name="De Mita S."/>
            <person name="Krishnakumar V."/>
            <person name="Gundlach H."/>
            <person name="Zhou S."/>
            <person name="Mudge J."/>
            <person name="Bharti A.K."/>
            <person name="Murray J.D."/>
            <person name="Naoumkina M.A."/>
            <person name="Rosen B."/>
            <person name="Silverstein K.A."/>
            <person name="Tang H."/>
            <person name="Rombauts S."/>
            <person name="Zhao P.X."/>
            <person name="Zhou P."/>
            <person name="Barbe V."/>
            <person name="Bardou P."/>
            <person name="Bechner M."/>
            <person name="Bellec A."/>
            <person name="Berger A."/>
            <person name="Berges H."/>
            <person name="Bidwell S."/>
            <person name="Bisseling T."/>
            <person name="Choisne N."/>
            <person name="Couloux A."/>
            <person name="Denny R."/>
            <person name="Deshpande S."/>
            <person name="Dai X."/>
            <person name="Doyle J.J."/>
            <person name="Dudez A.M."/>
            <person name="Farmer A.D."/>
            <person name="Fouteau S."/>
            <person name="Franken C."/>
            <person name="Gibelin C."/>
            <person name="Gish J."/>
            <person name="Goldstein S."/>
            <person name="Gonzalez A.J."/>
            <person name="Green P.J."/>
            <person name="Hallab A."/>
            <person name="Hartog M."/>
            <person name="Hua A."/>
            <person name="Humphray S.J."/>
            <person name="Jeong D.H."/>
            <person name="Jing Y."/>
            <person name="Jocker A."/>
            <person name="Kenton S.M."/>
            <person name="Kim D.J."/>
            <person name="Klee K."/>
            <person name="Lai H."/>
            <person name="Lang C."/>
            <person name="Lin S."/>
            <person name="Macmil S.L."/>
            <person name="Magdelenat G."/>
            <person name="Matthews L."/>
            <person name="McCorrison J."/>
            <person name="Monaghan E.L."/>
            <person name="Mun J.H."/>
            <person name="Najar F.Z."/>
            <person name="Nicholson C."/>
            <person name="Noirot C."/>
            <person name="O'Bleness M."/>
            <person name="Paule C.R."/>
            <person name="Poulain J."/>
            <person name="Prion F."/>
            <person name="Qin B."/>
            <person name="Qu C."/>
            <person name="Retzel E.F."/>
            <person name="Riddle C."/>
            <person name="Sallet E."/>
            <person name="Samain S."/>
            <person name="Samson N."/>
            <person name="Sanders I."/>
            <person name="Saurat O."/>
            <person name="Scarpelli C."/>
            <person name="Schiex T."/>
            <person name="Segurens B."/>
            <person name="Severin A.J."/>
            <person name="Sherrier D.J."/>
            <person name="Shi R."/>
            <person name="Sims S."/>
            <person name="Singer S.R."/>
            <person name="Sinharoy S."/>
            <person name="Sterck L."/>
            <person name="Viollet A."/>
            <person name="Wang B.B."/>
            <person name="Wang K."/>
            <person name="Wang M."/>
            <person name="Wang X."/>
            <person name="Warfsmann J."/>
            <person name="Weissenbach J."/>
            <person name="White D.D."/>
            <person name="White J.D."/>
            <person name="Wiley G.B."/>
            <person name="Wincker P."/>
            <person name="Xing Y."/>
            <person name="Yang L."/>
            <person name="Yao Z."/>
            <person name="Ying F."/>
            <person name="Zhai J."/>
            <person name="Zhou L."/>
            <person name="Zuber A."/>
            <person name="Denarie J."/>
            <person name="Dixon R.A."/>
            <person name="May G.D."/>
            <person name="Schwartz D.C."/>
            <person name="Rogers J."/>
            <person name="Quetier F."/>
            <person name="Town C.D."/>
            <person name="Roe B.A."/>
        </authorList>
    </citation>
    <scope>NUCLEOTIDE SEQUENCE [LARGE SCALE GENOMIC DNA]</scope>
    <source>
        <strain evidence="2">A17</strain>
        <strain evidence="3 4">cv. Jemalong A17</strain>
    </source>
</reference>
<reference evidence="2 4" key="2">
    <citation type="journal article" date="2014" name="BMC Genomics">
        <title>An improved genome release (version Mt4.0) for the model legume Medicago truncatula.</title>
        <authorList>
            <person name="Tang H."/>
            <person name="Krishnakumar V."/>
            <person name="Bidwell S."/>
            <person name="Rosen B."/>
            <person name="Chan A."/>
            <person name="Zhou S."/>
            <person name="Gentzbittel L."/>
            <person name="Childs K.L."/>
            <person name="Yandell M."/>
            <person name="Gundlach H."/>
            <person name="Mayer K.F."/>
            <person name="Schwartz D.C."/>
            <person name="Town C.D."/>
        </authorList>
    </citation>
    <scope>GENOME REANNOTATION</scope>
    <source>
        <strain evidence="2">A17</strain>
        <strain evidence="3 4">cv. Jemalong A17</strain>
    </source>
</reference>
<dbReference type="InterPro" id="IPR050571">
    <property type="entry name" value="Class-IV_PLP-Dep_Aminotrnsfr"/>
</dbReference>
<reference evidence="3" key="3">
    <citation type="submission" date="2015-04" db="UniProtKB">
        <authorList>
            <consortium name="EnsemblPlants"/>
        </authorList>
    </citation>
    <scope>IDENTIFICATION</scope>
    <source>
        <strain evidence="3">cv. Jemalong A17</strain>
    </source>
</reference>
<dbReference type="EMBL" id="CM001224">
    <property type="protein sequence ID" value="AET02179.1"/>
    <property type="molecule type" value="Genomic_DNA"/>
</dbReference>
<proteinExistence type="inferred from homology"/>
<dbReference type="PaxDb" id="3880-AET02179"/>
<dbReference type="GO" id="GO:0008483">
    <property type="term" value="F:transaminase activity"/>
    <property type="evidence" value="ECO:0007669"/>
    <property type="project" value="UniProtKB-KW"/>
</dbReference>
<accession>G7LDN2</accession>
<keyword evidence="2" id="KW-0808">Transferase</keyword>
<dbReference type="PANTHER" id="PTHR42743">
    <property type="entry name" value="AMINO-ACID AMINOTRANSFERASE"/>
    <property type="match status" value="1"/>
</dbReference>